<dbReference type="Proteomes" id="UP001500067">
    <property type="component" value="Unassembled WGS sequence"/>
</dbReference>
<dbReference type="RefSeq" id="WP_345077390.1">
    <property type="nucleotide sequence ID" value="NZ_BAABFA010000004.1"/>
</dbReference>
<accession>A0ABP8N769</accession>
<keyword evidence="3" id="KW-1185">Reference proteome</keyword>
<evidence type="ECO:0000256" key="1">
    <source>
        <dbReference type="SAM" id="SignalP"/>
    </source>
</evidence>
<gene>
    <name evidence="2" type="ORF">GCM10023093_02740</name>
</gene>
<reference evidence="3" key="1">
    <citation type="journal article" date="2019" name="Int. J. Syst. Evol. Microbiol.">
        <title>The Global Catalogue of Microorganisms (GCM) 10K type strain sequencing project: providing services to taxonomists for standard genome sequencing and annotation.</title>
        <authorList>
            <consortium name="The Broad Institute Genomics Platform"/>
            <consortium name="The Broad Institute Genome Sequencing Center for Infectious Disease"/>
            <person name="Wu L."/>
            <person name="Ma J."/>
        </authorList>
    </citation>
    <scope>NUCLEOTIDE SEQUENCE [LARGE SCALE GENOMIC DNA]</scope>
    <source>
        <strain evidence="3">JCM 32105</strain>
    </source>
</reference>
<dbReference type="EMBL" id="BAABFA010000004">
    <property type="protein sequence ID" value="GAA4460317.1"/>
    <property type="molecule type" value="Genomic_DNA"/>
</dbReference>
<feature type="signal peptide" evidence="1">
    <location>
        <begin position="1"/>
        <end position="21"/>
    </location>
</feature>
<sequence length="325" mass="36024">MRTHKHIAAILATFFCYAATAQMVDYKTDDQTKKLAPVKVGLTLAFASGNQIGAGGIVQGCLMNKLFYGVEYRKVLVRGFSNAGVAATGDLQTTQTEKSGRYMEAGAEWAIRDKMDQGKMRIVTSSNMTSERYFHATCDLRKLITVGGGFFSYGHNYYMERDSAHYFTSGTQKLQPAQDKIFHSYISTAGFFGGVSFRKIKKAAVSSGGYRYRNFKATSWSFQVLSGPSKMQDITVGGVTYPINNANSAPLGYRVIWRADRGPSSTCVELGKMPHIAFSNDNLPDLSLFGPEGISSFVNHFRLSFNFILYGNDRKYGLKQKKSKN</sequence>
<keyword evidence="1" id="KW-0732">Signal</keyword>
<name>A0ABP8N769_9BACT</name>
<feature type="chain" id="PRO_5047364662" evidence="1">
    <location>
        <begin position="22"/>
        <end position="325"/>
    </location>
</feature>
<organism evidence="2 3">
    <name type="scientific">Nemorincola caseinilytica</name>
    <dbReference type="NCBI Taxonomy" id="2054315"/>
    <lineage>
        <taxon>Bacteria</taxon>
        <taxon>Pseudomonadati</taxon>
        <taxon>Bacteroidota</taxon>
        <taxon>Chitinophagia</taxon>
        <taxon>Chitinophagales</taxon>
        <taxon>Chitinophagaceae</taxon>
        <taxon>Nemorincola</taxon>
    </lineage>
</organism>
<evidence type="ECO:0000313" key="3">
    <source>
        <dbReference type="Proteomes" id="UP001500067"/>
    </source>
</evidence>
<protein>
    <submittedName>
        <fullName evidence="2">Uncharacterized protein</fullName>
    </submittedName>
</protein>
<evidence type="ECO:0000313" key="2">
    <source>
        <dbReference type="EMBL" id="GAA4460317.1"/>
    </source>
</evidence>
<proteinExistence type="predicted"/>
<comment type="caution">
    <text evidence="2">The sequence shown here is derived from an EMBL/GenBank/DDBJ whole genome shotgun (WGS) entry which is preliminary data.</text>
</comment>